<keyword evidence="2" id="KW-1185">Reference proteome</keyword>
<evidence type="ECO:0000313" key="1">
    <source>
        <dbReference type="EMBL" id="RKH93903.1"/>
    </source>
</evidence>
<comment type="caution">
    <text evidence="1">The sequence shown here is derived from an EMBL/GenBank/DDBJ whole genome shotgun (WGS) entry which is preliminary data.</text>
</comment>
<sequence>MPPKPRGTWRTHPLPKRLALIAIVAVGLWLWKATDVPERQLILQLDGAGWSDVRAMDLQVLDPEEHILKREERFFTSGPPPEVTFKMNLPEGTFRTLLFLKMRDSEQRVRLEERVSVGEGEAIVRQLRLPATSR</sequence>
<organism evidence="1 2">
    <name type="scientific">Corallococcus praedator</name>
    <dbReference type="NCBI Taxonomy" id="2316724"/>
    <lineage>
        <taxon>Bacteria</taxon>
        <taxon>Pseudomonadati</taxon>
        <taxon>Myxococcota</taxon>
        <taxon>Myxococcia</taxon>
        <taxon>Myxococcales</taxon>
        <taxon>Cystobacterineae</taxon>
        <taxon>Myxococcaceae</taxon>
        <taxon>Corallococcus</taxon>
    </lineage>
</organism>
<reference evidence="1 2" key="1">
    <citation type="submission" date="2018-09" db="EMBL/GenBank/DDBJ databases">
        <authorList>
            <person name="Livingstone P.G."/>
            <person name="Whitworth D.E."/>
        </authorList>
    </citation>
    <scope>NUCLEOTIDE SEQUENCE [LARGE SCALE GENOMIC DNA]</scope>
    <source>
        <strain evidence="1 2">CA031B</strain>
    </source>
</reference>
<protein>
    <submittedName>
        <fullName evidence="1">Uncharacterized protein</fullName>
    </submittedName>
</protein>
<name>A0ABX9Q7N4_9BACT</name>
<evidence type="ECO:0000313" key="2">
    <source>
        <dbReference type="Proteomes" id="UP000278907"/>
    </source>
</evidence>
<dbReference type="EMBL" id="RAWI01000397">
    <property type="protein sequence ID" value="RKH93903.1"/>
    <property type="molecule type" value="Genomic_DNA"/>
</dbReference>
<gene>
    <name evidence="1" type="ORF">D7Y13_34000</name>
</gene>
<dbReference type="Proteomes" id="UP000278907">
    <property type="component" value="Unassembled WGS sequence"/>
</dbReference>
<proteinExistence type="predicted"/>
<accession>A0ABX9Q7N4</accession>